<sequence>MSRRLPDNEPLSKFPAMSAGEHSTSADLTYTRPAYTTVLWWNRILNLEPSDPEAGILPPRLIFQRVLGFNMTFSFQNYVVCITLFLVWHHQLLNLNIFMIYIRDSGLVVKSRLLDWRLPYFNKNQHCVWA</sequence>
<keyword evidence="1" id="KW-0812">Transmembrane</keyword>
<keyword evidence="1" id="KW-1133">Transmembrane helix</keyword>
<evidence type="ECO:0000313" key="6">
    <source>
        <dbReference type="Proteomes" id="UP000499080"/>
    </source>
</evidence>
<accession>A0A4Y2SZH3</accession>
<name>A0A4Y2SZH3_ARAVE</name>
<comment type="caution">
    <text evidence="3">The sequence shown here is derived from an EMBL/GenBank/DDBJ whole genome shotgun (WGS) entry which is preliminary data.</text>
</comment>
<evidence type="ECO:0000313" key="2">
    <source>
        <dbReference type="EMBL" id="GBN93025.1"/>
    </source>
</evidence>
<dbReference type="EMBL" id="BGPR01025807">
    <property type="protein sequence ID" value="GBN95009.1"/>
    <property type="molecule type" value="Genomic_DNA"/>
</dbReference>
<reference evidence="3 6" key="1">
    <citation type="journal article" date="2019" name="Sci. Rep.">
        <title>Orb-weaving spider Araneus ventricosus genome elucidates the spidroin gene catalogue.</title>
        <authorList>
            <person name="Kono N."/>
            <person name="Nakamura H."/>
            <person name="Ohtoshi R."/>
            <person name="Moran D.A.P."/>
            <person name="Shinohara A."/>
            <person name="Yoshida Y."/>
            <person name="Fujiwara M."/>
            <person name="Mori M."/>
            <person name="Tomita M."/>
            <person name="Arakawa K."/>
        </authorList>
    </citation>
    <scope>NUCLEOTIDE SEQUENCE [LARGE SCALE GENOMIC DNA]</scope>
</reference>
<dbReference type="EMBL" id="BGPR01024731">
    <property type="protein sequence ID" value="GBN93030.1"/>
    <property type="molecule type" value="Genomic_DNA"/>
</dbReference>
<dbReference type="Proteomes" id="UP000499080">
    <property type="component" value="Unassembled WGS sequence"/>
</dbReference>
<gene>
    <name evidence="4" type="ORF">AVEN_134171_1</name>
    <name evidence="5" type="ORF">AVEN_164673_1</name>
    <name evidence="3" type="ORF">AVEN_201161_1</name>
    <name evidence="2" type="ORF">AVEN_232890_1</name>
</gene>
<feature type="transmembrane region" description="Helical" evidence="1">
    <location>
        <begin position="75"/>
        <end position="102"/>
    </location>
</feature>
<dbReference type="AlphaFoldDB" id="A0A4Y2SZH3"/>
<evidence type="ECO:0000313" key="3">
    <source>
        <dbReference type="EMBL" id="GBN93030.1"/>
    </source>
</evidence>
<evidence type="ECO:0000313" key="5">
    <source>
        <dbReference type="EMBL" id="GBN95009.1"/>
    </source>
</evidence>
<organism evidence="3 6">
    <name type="scientific">Araneus ventricosus</name>
    <name type="common">Orbweaver spider</name>
    <name type="synonym">Epeira ventricosa</name>
    <dbReference type="NCBI Taxonomy" id="182803"/>
    <lineage>
        <taxon>Eukaryota</taxon>
        <taxon>Metazoa</taxon>
        <taxon>Ecdysozoa</taxon>
        <taxon>Arthropoda</taxon>
        <taxon>Chelicerata</taxon>
        <taxon>Arachnida</taxon>
        <taxon>Araneae</taxon>
        <taxon>Araneomorphae</taxon>
        <taxon>Entelegynae</taxon>
        <taxon>Araneoidea</taxon>
        <taxon>Araneidae</taxon>
        <taxon>Araneus</taxon>
    </lineage>
</organism>
<evidence type="ECO:0000256" key="1">
    <source>
        <dbReference type="SAM" id="Phobius"/>
    </source>
</evidence>
<dbReference type="EMBL" id="BGPR01024727">
    <property type="protein sequence ID" value="GBN93025.1"/>
    <property type="molecule type" value="Genomic_DNA"/>
</dbReference>
<protein>
    <submittedName>
        <fullName evidence="3">Uncharacterized protein</fullName>
    </submittedName>
</protein>
<proteinExistence type="predicted"/>
<dbReference type="EMBL" id="BGPR01025789">
    <property type="protein sequence ID" value="GBN94976.1"/>
    <property type="molecule type" value="Genomic_DNA"/>
</dbReference>
<keyword evidence="6" id="KW-1185">Reference proteome</keyword>
<evidence type="ECO:0000313" key="4">
    <source>
        <dbReference type="EMBL" id="GBN94976.1"/>
    </source>
</evidence>
<keyword evidence="1" id="KW-0472">Membrane</keyword>